<dbReference type="EMBL" id="KI925459">
    <property type="protein sequence ID" value="ETW81225.1"/>
    <property type="molecule type" value="Genomic_DNA"/>
</dbReference>
<dbReference type="KEGG" id="hir:HETIRDRAFT_477055"/>
<accession>W4K7B5</accession>
<dbReference type="KEGG" id="hir:HETIRDRAFT_473642"/>
<reference evidence="2 4" key="1">
    <citation type="journal article" date="2012" name="New Phytol.">
        <title>Insight into trade-off between wood decay and parasitism from the genome of a fungal forest pathogen.</title>
        <authorList>
            <person name="Olson A."/>
            <person name="Aerts A."/>
            <person name="Asiegbu F."/>
            <person name="Belbahri L."/>
            <person name="Bouzid O."/>
            <person name="Broberg A."/>
            <person name="Canback B."/>
            <person name="Coutinho P.M."/>
            <person name="Cullen D."/>
            <person name="Dalman K."/>
            <person name="Deflorio G."/>
            <person name="van Diepen L.T."/>
            <person name="Dunand C."/>
            <person name="Duplessis S."/>
            <person name="Durling M."/>
            <person name="Gonthier P."/>
            <person name="Grimwood J."/>
            <person name="Fossdal C.G."/>
            <person name="Hansson D."/>
            <person name="Henrissat B."/>
            <person name="Hietala A."/>
            <person name="Himmelstrand K."/>
            <person name="Hoffmeister D."/>
            <person name="Hogberg N."/>
            <person name="James T.Y."/>
            <person name="Karlsson M."/>
            <person name="Kohler A."/>
            <person name="Kues U."/>
            <person name="Lee Y.H."/>
            <person name="Lin Y.C."/>
            <person name="Lind M."/>
            <person name="Lindquist E."/>
            <person name="Lombard V."/>
            <person name="Lucas S."/>
            <person name="Lunden K."/>
            <person name="Morin E."/>
            <person name="Murat C."/>
            <person name="Park J."/>
            <person name="Raffaello T."/>
            <person name="Rouze P."/>
            <person name="Salamov A."/>
            <person name="Schmutz J."/>
            <person name="Solheim H."/>
            <person name="Stahlberg J."/>
            <person name="Velez H."/>
            <person name="de Vries R.P."/>
            <person name="Wiebenga A."/>
            <person name="Woodward S."/>
            <person name="Yakovlev I."/>
            <person name="Garbelotto M."/>
            <person name="Martin F."/>
            <person name="Grigoriev I.V."/>
            <person name="Stenlid J."/>
        </authorList>
    </citation>
    <scope>NUCLEOTIDE SEQUENCE [LARGE SCALE GENOMIC DNA]</scope>
    <source>
        <strain evidence="2 4">TC 32-1</strain>
    </source>
</reference>
<dbReference type="GeneID" id="20677528"/>
<dbReference type="Proteomes" id="UP000030671">
    <property type="component" value="Unassembled WGS sequence"/>
</dbReference>
<dbReference type="HOGENOM" id="CLU_171246_0_0_1"/>
<protein>
    <submittedName>
        <fullName evidence="2">Uncharacterized protein</fullName>
    </submittedName>
</protein>
<evidence type="ECO:0000313" key="1">
    <source>
        <dbReference type="EMBL" id="ETW74589.1"/>
    </source>
</evidence>
<evidence type="ECO:0000313" key="4">
    <source>
        <dbReference type="Proteomes" id="UP000030671"/>
    </source>
</evidence>
<dbReference type="EMBL" id="KI925457">
    <property type="protein sequence ID" value="ETW82349.1"/>
    <property type="molecule type" value="Genomic_DNA"/>
</dbReference>
<dbReference type="EMBL" id="KI925467">
    <property type="protein sequence ID" value="ETW74589.1"/>
    <property type="molecule type" value="Genomic_DNA"/>
</dbReference>
<gene>
    <name evidence="3" type="ORF">HETIRDRAFT_473642</name>
    <name evidence="2" type="ORF">HETIRDRAFT_477055</name>
    <name evidence="1" type="ORF">HETIRDRAFT_482355</name>
</gene>
<dbReference type="GeneID" id="20677726"/>
<proteinExistence type="predicted"/>
<keyword evidence="4" id="KW-1185">Reference proteome</keyword>
<dbReference type="RefSeq" id="XP_009547886.1">
    <property type="nucleotide sequence ID" value="XM_009549591.1"/>
</dbReference>
<evidence type="ECO:0000313" key="3">
    <source>
        <dbReference type="EMBL" id="ETW82349.1"/>
    </source>
</evidence>
<evidence type="ECO:0000313" key="2">
    <source>
        <dbReference type="EMBL" id="ETW81225.1"/>
    </source>
</evidence>
<dbReference type="GeneID" id="20678026"/>
<sequence>MCKDRRIDKVDSGRGRGVEGGGLGWQAYMESKGRPCVGRAEGQVCRGRLAQGETTTYLHDARPSHEMLEGTVCRHSRTVWRDNQQTVCGTAGLCGADSPPNLGLSPRIRTVWR</sequence>
<organism evidence="2 4">
    <name type="scientific">Heterobasidion irregulare (strain TC 32-1)</name>
    <dbReference type="NCBI Taxonomy" id="747525"/>
    <lineage>
        <taxon>Eukaryota</taxon>
        <taxon>Fungi</taxon>
        <taxon>Dikarya</taxon>
        <taxon>Basidiomycota</taxon>
        <taxon>Agaricomycotina</taxon>
        <taxon>Agaricomycetes</taxon>
        <taxon>Russulales</taxon>
        <taxon>Bondarzewiaceae</taxon>
        <taxon>Heterobasidion</taxon>
        <taxon>Heterobasidion annosum species complex</taxon>
    </lineage>
</organism>
<dbReference type="RefSeq" id="XP_009553095.1">
    <property type="nucleotide sequence ID" value="XM_009554800.1"/>
</dbReference>
<dbReference type="RefSeq" id="XP_009544715.1">
    <property type="nucleotide sequence ID" value="XM_009546420.1"/>
</dbReference>
<name>W4K7B5_HETIT</name>
<dbReference type="AlphaFoldDB" id="W4K7B5"/>
<dbReference type="KEGG" id="hir:HETIRDRAFT_482355"/>